<dbReference type="EMBL" id="LXQA010057281">
    <property type="protein sequence ID" value="MCI05016.1"/>
    <property type="molecule type" value="Genomic_DNA"/>
</dbReference>
<dbReference type="Proteomes" id="UP000265520">
    <property type="component" value="Unassembled WGS sequence"/>
</dbReference>
<protein>
    <submittedName>
        <fullName evidence="2">Uncharacterized protein</fullName>
    </submittedName>
</protein>
<comment type="caution">
    <text evidence="2">The sequence shown here is derived from an EMBL/GenBank/DDBJ whole genome shotgun (WGS) entry which is preliminary data.</text>
</comment>
<feature type="signal peptide" evidence="1">
    <location>
        <begin position="1"/>
        <end position="20"/>
    </location>
</feature>
<evidence type="ECO:0000256" key="1">
    <source>
        <dbReference type="SAM" id="SignalP"/>
    </source>
</evidence>
<name>A0A392P0X1_9FABA</name>
<evidence type="ECO:0000313" key="2">
    <source>
        <dbReference type="EMBL" id="MCI05016.1"/>
    </source>
</evidence>
<reference evidence="2 3" key="1">
    <citation type="journal article" date="2018" name="Front. Plant Sci.">
        <title>Red Clover (Trifolium pratense) and Zigzag Clover (T. medium) - A Picture of Genomic Similarities and Differences.</title>
        <authorList>
            <person name="Dluhosova J."/>
            <person name="Istvanek J."/>
            <person name="Nedelnik J."/>
            <person name="Repkova J."/>
        </authorList>
    </citation>
    <scope>NUCLEOTIDE SEQUENCE [LARGE SCALE GENOMIC DNA]</scope>
    <source>
        <strain evidence="3">cv. 10/8</strain>
        <tissue evidence="2">Leaf</tissue>
    </source>
</reference>
<keyword evidence="3" id="KW-1185">Reference proteome</keyword>
<proteinExistence type="predicted"/>
<keyword evidence="1" id="KW-0732">Signal</keyword>
<evidence type="ECO:0000313" key="3">
    <source>
        <dbReference type="Proteomes" id="UP000265520"/>
    </source>
</evidence>
<sequence length="46" mass="5242">MMSLLPLVASLSLNLQSVDCPQFEEAIYELDYQLSVKPHIAFIMDK</sequence>
<dbReference type="AlphaFoldDB" id="A0A392P0X1"/>
<feature type="chain" id="PRO_5017328354" evidence="1">
    <location>
        <begin position="21"/>
        <end position="46"/>
    </location>
</feature>
<accession>A0A392P0X1</accession>
<organism evidence="2 3">
    <name type="scientific">Trifolium medium</name>
    <dbReference type="NCBI Taxonomy" id="97028"/>
    <lineage>
        <taxon>Eukaryota</taxon>
        <taxon>Viridiplantae</taxon>
        <taxon>Streptophyta</taxon>
        <taxon>Embryophyta</taxon>
        <taxon>Tracheophyta</taxon>
        <taxon>Spermatophyta</taxon>
        <taxon>Magnoliopsida</taxon>
        <taxon>eudicotyledons</taxon>
        <taxon>Gunneridae</taxon>
        <taxon>Pentapetalae</taxon>
        <taxon>rosids</taxon>
        <taxon>fabids</taxon>
        <taxon>Fabales</taxon>
        <taxon>Fabaceae</taxon>
        <taxon>Papilionoideae</taxon>
        <taxon>50 kb inversion clade</taxon>
        <taxon>NPAAA clade</taxon>
        <taxon>Hologalegina</taxon>
        <taxon>IRL clade</taxon>
        <taxon>Trifolieae</taxon>
        <taxon>Trifolium</taxon>
    </lineage>
</organism>
<feature type="non-terminal residue" evidence="2">
    <location>
        <position position="46"/>
    </location>
</feature>